<dbReference type="RefSeq" id="WP_251933659.1">
    <property type="nucleotide sequence ID" value="NZ_CP098747.1"/>
</dbReference>
<dbReference type="InterPro" id="IPR050307">
    <property type="entry name" value="Sterol_Desaturase_Related"/>
</dbReference>
<dbReference type="EMBL" id="CP098747">
    <property type="protein sequence ID" value="USG60779.1"/>
    <property type="molecule type" value="Genomic_DNA"/>
</dbReference>
<name>A0ABY4W1P2_9PROT</name>
<evidence type="ECO:0000313" key="7">
    <source>
        <dbReference type="EMBL" id="USG60779.1"/>
    </source>
</evidence>
<protein>
    <submittedName>
        <fullName evidence="7">Sterol desaturase family protein</fullName>
    </submittedName>
</protein>
<dbReference type="Proteomes" id="UP001056291">
    <property type="component" value="Chromosome"/>
</dbReference>
<dbReference type="Pfam" id="PF04116">
    <property type="entry name" value="FA_hydroxylase"/>
    <property type="match status" value="1"/>
</dbReference>
<evidence type="ECO:0000259" key="6">
    <source>
        <dbReference type="Pfam" id="PF04116"/>
    </source>
</evidence>
<accession>A0ABY4W1P2</accession>
<keyword evidence="3 5" id="KW-1133">Transmembrane helix</keyword>
<feature type="transmembrane region" description="Helical" evidence="5">
    <location>
        <begin position="50"/>
        <end position="73"/>
    </location>
</feature>
<evidence type="ECO:0000256" key="2">
    <source>
        <dbReference type="ARBA" id="ARBA00022692"/>
    </source>
</evidence>
<evidence type="ECO:0000256" key="5">
    <source>
        <dbReference type="SAM" id="Phobius"/>
    </source>
</evidence>
<dbReference type="PANTHER" id="PTHR11863">
    <property type="entry name" value="STEROL DESATURASE"/>
    <property type="match status" value="1"/>
</dbReference>
<feature type="domain" description="Fatty acid hydroxylase" evidence="6">
    <location>
        <begin position="93"/>
        <end position="229"/>
    </location>
</feature>
<comment type="subcellular location">
    <subcellularLocation>
        <location evidence="1">Membrane</location>
    </subcellularLocation>
</comment>
<evidence type="ECO:0000313" key="8">
    <source>
        <dbReference type="Proteomes" id="UP001056291"/>
    </source>
</evidence>
<keyword evidence="8" id="KW-1185">Reference proteome</keyword>
<gene>
    <name evidence="7" type="ORF">NBZ79_16595</name>
</gene>
<keyword evidence="2 5" id="KW-0812">Transmembrane</keyword>
<organism evidence="7 8">
    <name type="scientific">Sneathiella marina</name>
    <dbReference type="NCBI Taxonomy" id="2950108"/>
    <lineage>
        <taxon>Bacteria</taxon>
        <taxon>Pseudomonadati</taxon>
        <taxon>Pseudomonadota</taxon>
        <taxon>Alphaproteobacteria</taxon>
        <taxon>Sneathiellales</taxon>
        <taxon>Sneathiellaceae</taxon>
        <taxon>Sneathiella</taxon>
    </lineage>
</organism>
<sequence length="267" mass="30775">MFEIIANNEPVIRLSFFIGTLVAVGLWEIIAPKRPPSVSKIWRWTNNFGITFFNTFLLRVLFPILAVGVAVIAKEKGWGVLNIIQLPEIIAITIAVILQDFVIYWQHVIFHHFPILWRLHKMHHADVDYDVSTGARFHPIEIILSMLLKLVVVLLLGPPVVAVIIFEILLSSIAMFNHANAGLPPSIDKIIRLFMVTPDMHRVHHSVIRAEHNHNFGFNLPWWDYMFGTYTAAPSEGHDKMTIGLDEYQEKRKQSIFWMLLLPFLKK</sequence>
<evidence type="ECO:0000256" key="4">
    <source>
        <dbReference type="ARBA" id="ARBA00023136"/>
    </source>
</evidence>
<evidence type="ECO:0000256" key="1">
    <source>
        <dbReference type="ARBA" id="ARBA00004370"/>
    </source>
</evidence>
<feature type="transmembrane region" description="Helical" evidence="5">
    <location>
        <begin position="142"/>
        <end position="170"/>
    </location>
</feature>
<feature type="transmembrane region" description="Helical" evidence="5">
    <location>
        <begin position="12"/>
        <end position="30"/>
    </location>
</feature>
<proteinExistence type="predicted"/>
<evidence type="ECO:0000256" key="3">
    <source>
        <dbReference type="ARBA" id="ARBA00022989"/>
    </source>
</evidence>
<feature type="transmembrane region" description="Helical" evidence="5">
    <location>
        <begin position="80"/>
        <end position="105"/>
    </location>
</feature>
<reference evidence="7" key="1">
    <citation type="submission" date="2022-06" db="EMBL/GenBank/DDBJ databases">
        <title>Sneathiella actinostolidae sp. nov., isolated from a sea anemonein the Western Pacific Ocean.</title>
        <authorList>
            <person name="Wei M.J."/>
        </authorList>
    </citation>
    <scope>NUCLEOTIDE SEQUENCE</scope>
    <source>
        <strain evidence="7">PHK-P5</strain>
    </source>
</reference>
<dbReference type="InterPro" id="IPR006694">
    <property type="entry name" value="Fatty_acid_hydroxylase"/>
</dbReference>
<keyword evidence="4 5" id="KW-0472">Membrane</keyword>